<keyword evidence="2" id="KW-0378">Hydrolase</keyword>
<proteinExistence type="predicted"/>
<dbReference type="GO" id="GO:0004556">
    <property type="term" value="F:alpha-amylase activity"/>
    <property type="evidence" value="ECO:0007669"/>
    <property type="project" value="UniProtKB-EC"/>
</dbReference>
<dbReference type="Gene3D" id="2.40.30.140">
    <property type="match status" value="1"/>
</dbReference>
<keyword evidence="3" id="KW-1185">Reference proteome</keyword>
<organism evidence="2 3">
    <name type="scientific">Marinitoga aeolica</name>
    <dbReference type="NCBI Taxonomy" id="2809031"/>
    <lineage>
        <taxon>Bacteria</taxon>
        <taxon>Thermotogati</taxon>
        <taxon>Thermotogota</taxon>
        <taxon>Thermotogae</taxon>
        <taxon>Petrotogales</taxon>
        <taxon>Petrotogaceae</taxon>
        <taxon>Marinitoga</taxon>
    </lineage>
</organism>
<dbReference type="Gene3D" id="3.20.20.80">
    <property type="entry name" value="Glycosidases"/>
    <property type="match status" value="1"/>
</dbReference>
<dbReference type="NCBIfam" id="NF006968">
    <property type="entry name" value="PRK09441.1-1"/>
    <property type="match status" value="1"/>
</dbReference>
<keyword evidence="2" id="KW-0326">Glycosidase</keyword>
<dbReference type="InterPro" id="IPR013780">
    <property type="entry name" value="Glyco_hydro_b"/>
</dbReference>
<evidence type="ECO:0000259" key="1">
    <source>
        <dbReference type="SMART" id="SM00642"/>
    </source>
</evidence>
<dbReference type="EC" id="3.2.1.1" evidence="2"/>
<protein>
    <submittedName>
        <fullName evidence="2">Alpha-amylase</fullName>
        <ecNumber evidence="2">3.2.1.1</ecNumber>
    </submittedName>
</protein>
<name>A0ABY8PPQ0_9BACT</name>
<dbReference type="Pfam" id="PF09154">
    <property type="entry name" value="Alpha-amy_C_pro"/>
    <property type="match status" value="1"/>
</dbReference>
<dbReference type="Proteomes" id="UP001232493">
    <property type="component" value="Chromosome"/>
</dbReference>
<evidence type="ECO:0000313" key="2">
    <source>
        <dbReference type="EMBL" id="WGS64571.1"/>
    </source>
</evidence>
<feature type="domain" description="Glycosyl hydrolase family 13 catalytic" evidence="1">
    <location>
        <begin position="136"/>
        <end position="524"/>
    </location>
</feature>
<sequence length="613" mass="70960">MDKVKRFFLNVLVIITLILLLLTGCVKQVDENSGEIITSTSIVKGEWAQAYFRGTPNNWGTTLMQKVAPNTWEIIITFNNGDGYGSPRFKIDHYGDWSESYPASDYVVEPYTTYKITFYDDTHYIDVKKYTSPINGVMLQAFQWYLPEYDENTQRGLWVELSEKMSDFASMGITALWMPPAYKGQAGKSDVGYGVYDMYDLGEFNQKGSIATKYGTKDQYLNVVSSAHLYNLQVYADVVFNHRMGADATEWVNATKVSWNDRNLELENREIEAWTVFDFPGRANKYSDFKWRWYYFDGVDWDQSTQESAIFRFNGIGKEWDWEVDTENANYDYLMGADLDMEHPDVVQELKNWGKWYVDFTNVDGFRLDAVKHIKFDFFNDWLDYMRNTTGKELFTVGEYWSTDINKLNNYITKTEGRMSLFDVPLHQHFHDASNAGGYYDMRNIFNGTLVQSNPVKAVTFVENHDTQPGQSLSSSVEDWFKPLAYAMILLRKDGYPCVFYGDMYGAPNITAQYEIIKKLIEARKLYAYGDQYDYLDHWDIIGWTRLGDLEHPKVMAVILTDGPGGSKWMYVGKKNAKFVDYLGNRSDEVWSNSDGWAEFKVNGGSVSVWVEQ</sequence>
<dbReference type="InterPro" id="IPR006047">
    <property type="entry name" value="GH13_cat_dom"/>
</dbReference>
<dbReference type="SUPFAM" id="SSF51011">
    <property type="entry name" value="Glycosyl hydrolase domain"/>
    <property type="match status" value="1"/>
</dbReference>
<dbReference type="SMART" id="SM00642">
    <property type="entry name" value="Aamy"/>
    <property type="match status" value="1"/>
</dbReference>
<dbReference type="Gene3D" id="2.60.40.1180">
    <property type="entry name" value="Golgi alpha-mannosidase II"/>
    <property type="match status" value="1"/>
</dbReference>
<dbReference type="Pfam" id="PF00128">
    <property type="entry name" value="Alpha-amylase"/>
    <property type="match status" value="1"/>
</dbReference>
<dbReference type="SUPFAM" id="SSF51445">
    <property type="entry name" value="(Trans)glycosidases"/>
    <property type="match status" value="1"/>
</dbReference>
<dbReference type="PANTHER" id="PTHR43447">
    <property type="entry name" value="ALPHA-AMYLASE"/>
    <property type="match status" value="1"/>
</dbReference>
<dbReference type="NCBIfam" id="NF006969">
    <property type="entry name" value="PRK09441.1-2"/>
    <property type="match status" value="1"/>
</dbReference>
<reference evidence="2 3" key="1">
    <citation type="submission" date="2021-02" db="EMBL/GenBank/DDBJ databases">
        <title>Characterization of Marinitoga sp. nov. str. BP5-C20A.</title>
        <authorList>
            <person name="Erauso G."/>
            <person name="Postec A."/>
        </authorList>
    </citation>
    <scope>NUCLEOTIDE SEQUENCE [LARGE SCALE GENOMIC DNA]</scope>
    <source>
        <strain evidence="2 3">BP5-C20A</strain>
    </source>
</reference>
<accession>A0ABY8PPQ0</accession>
<dbReference type="InterPro" id="IPR017853">
    <property type="entry name" value="GH"/>
</dbReference>
<gene>
    <name evidence="2" type="ORF">JRV97_09365</name>
</gene>
<dbReference type="InterPro" id="IPR015237">
    <property type="entry name" value="Alpha-amylase_C_pro"/>
</dbReference>
<dbReference type="PROSITE" id="PS51257">
    <property type="entry name" value="PROKAR_LIPOPROTEIN"/>
    <property type="match status" value="1"/>
</dbReference>
<evidence type="ECO:0000313" key="3">
    <source>
        <dbReference type="Proteomes" id="UP001232493"/>
    </source>
</evidence>
<dbReference type="CDD" id="cd11318">
    <property type="entry name" value="AmyAc_bac_fung_AmyA"/>
    <property type="match status" value="1"/>
</dbReference>
<dbReference type="EMBL" id="CP069362">
    <property type="protein sequence ID" value="WGS64571.1"/>
    <property type="molecule type" value="Genomic_DNA"/>
</dbReference>